<dbReference type="InterPro" id="IPR017853">
    <property type="entry name" value="GH"/>
</dbReference>
<keyword evidence="3" id="KW-0624">Polysaccharide degradation</keyword>
<protein>
    <submittedName>
        <fullName evidence="5">Endo-1,4-beta-xylanase</fullName>
    </submittedName>
</protein>
<evidence type="ECO:0000313" key="5">
    <source>
        <dbReference type="EMBL" id="MBD1428081.1"/>
    </source>
</evidence>
<sequence length="556" mass="61134">MSTALFGACTKFENREIYVDKPQSIIDQEARDEYDVLKSYVNKGNQANFKLGAEVSLGDLGSNSLLYRLLSEHFDELTLTAGTFNHNNIVQADGSVVLENLETVFTANSTTPLHGGHLVWHQNQQSTYLNRLIADIVLPGVSGVDNVVDFEGDALGTTYRTTTSDATATVVNDPVAAGNSGKVLHILKNPSTAFPQFRITLPDGRKLKYYKNVTIDFKGDGCCGFYGAGMRMAITADYGNPSLIGYGGPSSFGIPINAWGRGMITMPIAALNLTEAQKEWNSFVLTLGSQTGAPDYLIDNVKMNYEIPGETIVKSAEEKRHILTAELDKYIKAVSEVAKNKVKSWSVVYQPIDNDNPTQLRKHPGGTLPANTFYWQDYLGKDYAAVAINMIKQYANNDDKIFITETNLDEFPDKINGLKDLITYTEQRGARVDGIATEFALNLDADKSKIETALERLASTGKLIKISALDIGIGGPITIATPSLYLQQSSMYNWFIKAYNNKIPAAQRAGITFRSPVDQLETSSWRPNEPVGIFTNKSGYQRKDAYVGIVEAFQGK</sequence>
<evidence type="ECO:0000313" key="6">
    <source>
        <dbReference type="Proteomes" id="UP000651271"/>
    </source>
</evidence>
<dbReference type="InterPro" id="IPR001000">
    <property type="entry name" value="GH10_dom"/>
</dbReference>
<dbReference type="Proteomes" id="UP000651271">
    <property type="component" value="Unassembled WGS sequence"/>
</dbReference>
<evidence type="ECO:0000256" key="1">
    <source>
        <dbReference type="ARBA" id="ARBA00022801"/>
    </source>
</evidence>
<dbReference type="SUPFAM" id="SSF51445">
    <property type="entry name" value="(Trans)glycosidases"/>
    <property type="match status" value="1"/>
</dbReference>
<accession>A0ABR7Y9V3</accession>
<dbReference type="EMBL" id="JACOIJ010000001">
    <property type="protein sequence ID" value="MBD1428081.1"/>
    <property type="molecule type" value="Genomic_DNA"/>
</dbReference>
<dbReference type="Gene3D" id="3.20.20.80">
    <property type="entry name" value="Glycosidases"/>
    <property type="match status" value="1"/>
</dbReference>
<dbReference type="Pfam" id="PF00331">
    <property type="entry name" value="Glyco_hydro_10"/>
    <property type="match status" value="1"/>
</dbReference>
<comment type="caution">
    <text evidence="5">The sequence shown here is derived from an EMBL/GenBank/DDBJ whole genome shotgun (WGS) entry which is preliminary data.</text>
</comment>
<gene>
    <name evidence="5" type="ORF">H8B04_00620</name>
</gene>
<feature type="domain" description="GH10" evidence="4">
    <location>
        <begin position="301"/>
        <end position="553"/>
    </location>
</feature>
<evidence type="ECO:0000256" key="2">
    <source>
        <dbReference type="ARBA" id="ARBA00023277"/>
    </source>
</evidence>
<name>A0ABR7Y9V3_9SPHI</name>
<dbReference type="SMART" id="SM00633">
    <property type="entry name" value="Glyco_10"/>
    <property type="match status" value="1"/>
</dbReference>
<keyword evidence="1" id="KW-0378">Hydrolase</keyword>
<proteinExistence type="predicted"/>
<keyword evidence="2" id="KW-0119">Carbohydrate metabolism</keyword>
<reference evidence="5 6" key="1">
    <citation type="submission" date="2020-08" db="EMBL/GenBank/DDBJ databases">
        <title>Sphingobacterium sp. DN04309 isolated from aquaculture water.</title>
        <authorList>
            <person name="Zhang M."/>
        </authorList>
    </citation>
    <scope>NUCLEOTIDE SEQUENCE [LARGE SCALE GENOMIC DNA]</scope>
    <source>
        <strain evidence="5 6">DN04309</strain>
    </source>
</reference>
<evidence type="ECO:0000259" key="4">
    <source>
        <dbReference type="SMART" id="SM00633"/>
    </source>
</evidence>
<evidence type="ECO:0000256" key="3">
    <source>
        <dbReference type="ARBA" id="ARBA00023326"/>
    </source>
</evidence>
<keyword evidence="6" id="KW-1185">Reference proteome</keyword>
<organism evidence="5 6">
    <name type="scientific">Sphingobacterium litopenaei</name>
    <dbReference type="NCBI Taxonomy" id="2763500"/>
    <lineage>
        <taxon>Bacteria</taxon>
        <taxon>Pseudomonadati</taxon>
        <taxon>Bacteroidota</taxon>
        <taxon>Sphingobacteriia</taxon>
        <taxon>Sphingobacteriales</taxon>
        <taxon>Sphingobacteriaceae</taxon>
        <taxon>Sphingobacterium</taxon>
    </lineage>
</organism>